<organism evidence="1 2">
    <name type="scientific">Zea mays</name>
    <name type="common">Maize</name>
    <dbReference type="NCBI Taxonomy" id="4577"/>
    <lineage>
        <taxon>Eukaryota</taxon>
        <taxon>Viridiplantae</taxon>
        <taxon>Streptophyta</taxon>
        <taxon>Embryophyta</taxon>
        <taxon>Tracheophyta</taxon>
        <taxon>Spermatophyta</taxon>
        <taxon>Magnoliopsida</taxon>
        <taxon>Liliopsida</taxon>
        <taxon>Poales</taxon>
        <taxon>Poaceae</taxon>
        <taxon>PACMAD clade</taxon>
        <taxon>Panicoideae</taxon>
        <taxon>Andropogonodae</taxon>
        <taxon>Andropogoneae</taxon>
        <taxon>Tripsacinae</taxon>
        <taxon>Zea</taxon>
    </lineage>
</organism>
<protein>
    <submittedName>
        <fullName evidence="1">Uncharacterized protein</fullName>
    </submittedName>
</protein>
<name>A0A804UHF4_MAIZE</name>
<dbReference type="Gramene" id="Zm00001eb361400_T001">
    <property type="protein sequence ID" value="Zm00001eb361400_P001"/>
    <property type="gene ID" value="Zm00001eb361400"/>
</dbReference>
<keyword evidence="2" id="KW-1185">Reference proteome</keyword>
<dbReference type="Proteomes" id="UP000007305">
    <property type="component" value="Chromosome 8"/>
</dbReference>
<accession>A0A804UHF4</accession>
<evidence type="ECO:0000313" key="1">
    <source>
        <dbReference type="EnsemblPlants" id="Zm00001eb361400_P001"/>
    </source>
</evidence>
<dbReference type="AlphaFoldDB" id="A0A804UHF4"/>
<proteinExistence type="predicted"/>
<dbReference type="EnsemblPlants" id="Zm00001eb361400_T001">
    <property type="protein sequence ID" value="Zm00001eb361400_P001"/>
    <property type="gene ID" value="Zm00001eb361400"/>
</dbReference>
<reference evidence="1" key="3">
    <citation type="submission" date="2021-05" db="UniProtKB">
        <authorList>
            <consortium name="EnsemblPlants"/>
        </authorList>
    </citation>
    <scope>IDENTIFICATION</scope>
    <source>
        <strain evidence="1">cv. B73</strain>
    </source>
</reference>
<dbReference type="InParanoid" id="A0A804UHF4"/>
<reference evidence="1" key="2">
    <citation type="submission" date="2019-07" db="EMBL/GenBank/DDBJ databases">
        <authorList>
            <person name="Seetharam A."/>
            <person name="Woodhouse M."/>
            <person name="Cannon E."/>
        </authorList>
    </citation>
    <scope>NUCLEOTIDE SEQUENCE [LARGE SCALE GENOMIC DNA]</scope>
    <source>
        <strain evidence="1">cv. B73</strain>
    </source>
</reference>
<reference evidence="2" key="1">
    <citation type="journal article" date="2009" name="Science">
        <title>The B73 maize genome: complexity, diversity, and dynamics.</title>
        <authorList>
            <person name="Schnable P.S."/>
            <person name="Ware D."/>
            <person name="Fulton R.S."/>
            <person name="Stein J.C."/>
            <person name="Wei F."/>
            <person name="Pasternak S."/>
            <person name="Liang C."/>
            <person name="Zhang J."/>
            <person name="Fulton L."/>
            <person name="Graves T.A."/>
            <person name="Minx P."/>
            <person name="Reily A.D."/>
            <person name="Courtney L."/>
            <person name="Kruchowski S.S."/>
            <person name="Tomlinson C."/>
            <person name="Strong C."/>
            <person name="Delehaunty K."/>
            <person name="Fronick C."/>
            <person name="Courtney B."/>
            <person name="Rock S.M."/>
            <person name="Belter E."/>
            <person name="Du F."/>
            <person name="Kim K."/>
            <person name="Abbott R.M."/>
            <person name="Cotton M."/>
            <person name="Levy A."/>
            <person name="Marchetto P."/>
            <person name="Ochoa K."/>
            <person name="Jackson S.M."/>
            <person name="Gillam B."/>
            <person name="Chen W."/>
            <person name="Yan L."/>
            <person name="Higginbotham J."/>
            <person name="Cardenas M."/>
            <person name="Waligorski J."/>
            <person name="Applebaum E."/>
            <person name="Phelps L."/>
            <person name="Falcone J."/>
            <person name="Kanchi K."/>
            <person name="Thane T."/>
            <person name="Scimone A."/>
            <person name="Thane N."/>
            <person name="Henke J."/>
            <person name="Wang T."/>
            <person name="Ruppert J."/>
            <person name="Shah N."/>
            <person name="Rotter K."/>
            <person name="Hodges J."/>
            <person name="Ingenthron E."/>
            <person name="Cordes M."/>
            <person name="Kohlberg S."/>
            <person name="Sgro J."/>
            <person name="Delgado B."/>
            <person name="Mead K."/>
            <person name="Chinwalla A."/>
            <person name="Leonard S."/>
            <person name="Crouse K."/>
            <person name="Collura K."/>
            <person name="Kudrna D."/>
            <person name="Currie J."/>
            <person name="He R."/>
            <person name="Angelova A."/>
            <person name="Rajasekar S."/>
            <person name="Mueller T."/>
            <person name="Lomeli R."/>
            <person name="Scara G."/>
            <person name="Ko A."/>
            <person name="Delaney K."/>
            <person name="Wissotski M."/>
            <person name="Lopez G."/>
            <person name="Campos D."/>
            <person name="Braidotti M."/>
            <person name="Ashley E."/>
            <person name="Golser W."/>
            <person name="Kim H."/>
            <person name="Lee S."/>
            <person name="Lin J."/>
            <person name="Dujmic Z."/>
            <person name="Kim W."/>
            <person name="Talag J."/>
            <person name="Zuccolo A."/>
            <person name="Fan C."/>
            <person name="Sebastian A."/>
            <person name="Kramer M."/>
            <person name="Spiegel L."/>
            <person name="Nascimento L."/>
            <person name="Zutavern T."/>
            <person name="Miller B."/>
            <person name="Ambroise C."/>
            <person name="Muller S."/>
            <person name="Spooner W."/>
            <person name="Narechania A."/>
            <person name="Ren L."/>
            <person name="Wei S."/>
            <person name="Kumari S."/>
            <person name="Faga B."/>
            <person name="Levy M.J."/>
            <person name="McMahan L."/>
            <person name="Van Buren P."/>
            <person name="Vaughn M.W."/>
            <person name="Ying K."/>
            <person name="Yeh C.-T."/>
            <person name="Emrich S.J."/>
            <person name="Jia Y."/>
            <person name="Kalyanaraman A."/>
            <person name="Hsia A.-P."/>
            <person name="Barbazuk W.B."/>
            <person name="Baucom R.S."/>
            <person name="Brutnell T.P."/>
            <person name="Carpita N.C."/>
            <person name="Chaparro C."/>
            <person name="Chia J.-M."/>
            <person name="Deragon J.-M."/>
            <person name="Estill J.C."/>
            <person name="Fu Y."/>
            <person name="Jeddeloh J.A."/>
            <person name="Han Y."/>
            <person name="Lee H."/>
            <person name="Li P."/>
            <person name="Lisch D.R."/>
            <person name="Liu S."/>
            <person name="Liu Z."/>
            <person name="Nagel D.H."/>
            <person name="McCann M.C."/>
            <person name="SanMiguel P."/>
            <person name="Myers A.M."/>
            <person name="Nettleton D."/>
            <person name="Nguyen J."/>
            <person name="Penning B.W."/>
            <person name="Ponnala L."/>
            <person name="Schneider K.L."/>
            <person name="Schwartz D.C."/>
            <person name="Sharma A."/>
            <person name="Soderlund C."/>
            <person name="Springer N.M."/>
            <person name="Sun Q."/>
            <person name="Wang H."/>
            <person name="Waterman M."/>
            <person name="Westerman R."/>
            <person name="Wolfgruber T.K."/>
            <person name="Yang L."/>
            <person name="Yu Y."/>
            <person name="Zhang L."/>
            <person name="Zhou S."/>
            <person name="Zhu Q."/>
            <person name="Bennetzen J.L."/>
            <person name="Dawe R.K."/>
            <person name="Jiang J."/>
            <person name="Jiang N."/>
            <person name="Presting G.G."/>
            <person name="Wessler S.R."/>
            <person name="Aluru S."/>
            <person name="Martienssen R.A."/>
            <person name="Clifton S.W."/>
            <person name="McCombie W.R."/>
            <person name="Wing R.A."/>
            <person name="Wilson R.K."/>
        </authorList>
    </citation>
    <scope>NUCLEOTIDE SEQUENCE [LARGE SCALE GENOMIC DNA]</scope>
    <source>
        <strain evidence="2">cv. B73</strain>
    </source>
</reference>
<evidence type="ECO:0000313" key="2">
    <source>
        <dbReference type="Proteomes" id="UP000007305"/>
    </source>
</evidence>
<sequence>MLYLYVQPISLSYLLTHIIRLLTCPHDCKADNHSTALYYCSCQNTLIFVSPISSKRNGTAKSIISANLHMAPTSSDPSNNAAENSNLLYERDLTLSNLFISNMEK</sequence>